<dbReference type="InterPro" id="IPR045126">
    <property type="entry name" value="TRAPPC10/Trs130"/>
</dbReference>
<keyword evidence="4" id="KW-1185">Reference proteome</keyword>
<organism evidence="3 4">
    <name type="scientific">Tetraparma gracilis</name>
    <dbReference type="NCBI Taxonomy" id="2962635"/>
    <lineage>
        <taxon>Eukaryota</taxon>
        <taxon>Sar</taxon>
        <taxon>Stramenopiles</taxon>
        <taxon>Ochrophyta</taxon>
        <taxon>Bolidophyceae</taxon>
        <taxon>Parmales</taxon>
        <taxon>Triparmaceae</taxon>
        <taxon>Tetraparma</taxon>
    </lineage>
</organism>
<name>A0ABQ6N3L1_9STRA</name>
<dbReference type="Proteomes" id="UP001165060">
    <property type="component" value="Unassembled WGS sequence"/>
</dbReference>
<evidence type="ECO:0000259" key="2">
    <source>
        <dbReference type="Pfam" id="PF11817"/>
    </source>
</evidence>
<dbReference type="InterPro" id="IPR021773">
    <property type="entry name" value="TPC11"/>
</dbReference>
<comment type="caution">
    <text evidence="3">The sequence shown here is derived from an EMBL/GenBank/DDBJ whole genome shotgun (WGS) entry which is preliminary data.</text>
</comment>
<reference evidence="3 4" key="1">
    <citation type="journal article" date="2023" name="Commun. Biol.">
        <title>Genome analysis of Parmales, the sister group of diatoms, reveals the evolutionary specialization of diatoms from phago-mixotrophs to photoautotrophs.</title>
        <authorList>
            <person name="Ban H."/>
            <person name="Sato S."/>
            <person name="Yoshikawa S."/>
            <person name="Yamada K."/>
            <person name="Nakamura Y."/>
            <person name="Ichinomiya M."/>
            <person name="Sato N."/>
            <person name="Blanc-Mathieu R."/>
            <person name="Endo H."/>
            <person name="Kuwata A."/>
            <person name="Ogata H."/>
        </authorList>
    </citation>
    <scope>NUCLEOTIDE SEQUENCE [LARGE SCALE GENOMIC DNA]</scope>
</reference>
<feature type="signal peptide" evidence="1">
    <location>
        <begin position="1"/>
        <end position="18"/>
    </location>
</feature>
<dbReference type="PANTHER" id="PTHR13251">
    <property type="entry name" value="EPILEPSY HOLOPROSENCEPHALY CANDIDATE 1/TMEM1"/>
    <property type="match status" value="1"/>
</dbReference>
<proteinExistence type="predicted"/>
<keyword evidence="1" id="KW-0732">Signal</keyword>
<evidence type="ECO:0000313" key="4">
    <source>
        <dbReference type="Proteomes" id="UP001165060"/>
    </source>
</evidence>
<sequence>MLSSRLLSLSLPLLQTLGQPSVYLVRLYKQVLLRYAARVSGDRLGAECAAVAEVLEGAEVGDEAAKAAGEEERERVSRAMKDLMEFGRLRIEDLASSVPSLARVLADVPPPGDPAPTPPEVAAALALHPALPPLFSPASFPTFYPSYLRSLAVHLSASSHPRSAASLLHHLSRVHVRLSQHAAAVAILGGLLRGYMGAERWPVLYESVLRALLFCYRELGDDVMYFRSLLHVHNPLLSIHDTDYWMTELENCSPHECTVPPSPAITVSLATPPPFITVGKPSPAITVTLTSNLPRPVAVTNVTTTLTTLQDYQISQRSVGGSNTLPTPPTYRSLPFPDLTINPGKNVLTFDVEMHEELDVIVAEFSMYWRKVRLSEHLLGKNVKLHVKPPDPASSASFTKDGIQITTGSDSLLEGCTVSVKYNTNCVTVLEGGDDATSVSTANRKELRSTFPPLPALPPNSTHLIPISFHCSSPSTSTLNLFGTYKPSLKSAPFTLNVSSSTILQATTPNVLMLGAPVVKRLGKKVAVMVRVKVRGSLLRWEAGGKQRDIPPNDDPADDDADGVRMIGFTCERAEVGRGEIELSGTEDGLEWKEVLPIPGLGEEEQAPAKGSAGRAELTLEKQRAGVNESFGASFKIQMGERMGGGWEGGFYNVAYNRTKWRVVGKTRGVVEEGAKEMLVEIKLIAVKELLGRAGDMPTITLESAGGELLEVDNVFGGGGKFTCKSQEEVAAVYVDMP</sequence>
<evidence type="ECO:0000256" key="1">
    <source>
        <dbReference type="SAM" id="SignalP"/>
    </source>
</evidence>
<dbReference type="PANTHER" id="PTHR13251:SF3">
    <property type="entry name" value="TRAFFICKING PROTEIN PARTICLE COMPLEX SUBUNIT 10"/>
    <property type="match status" value="1"/>
</dbReference>
<evidence type="ECO:0000313" key="3">
    <source>
        <dbReference type="EMBL" id="GMI39778.1"/>
    </source>
</evidence>
<feature type="chain" id="PRO_5046929505" description="Trafficking protein particle complex subunit 11 domain-containing protein" evidence="1">
    <location>
        <begin position="19"/>
        <end position="738"/>
    </location>
</feature>
<dbReference type="EMBL" id="BRYB01000891">
    <property type="protein sequence ID" value="GMI39778.1"/>
    <property type="molecule type" value="Genomic_DNA"/>
</dbReference>
<gene>
    <name evidence="3" type="ORF">TeGR_g7495</name>
</gene>
<feature type="domain" description="Trafficking protein particle complex subunit 11" evidence="2">
    <location>
        <begin position="159"/>
        <end position="227"/>
    </location>
</feature>
<protein>
    <recommendedName>
        <fullName evidence="2">Trafficking protein particle complex subunit 11 domain-containing protein</fullName>
    </recommendedName>
</protein>
<accession>A0ABQ6N3L1</accession>
<dbReference type="Pfam" id="PF11817">
    <property type="entry name" value="Foie-gras_1"/>
    <property type="match status" value="1"/>
</dbReference>